<proteinExistence type="inferred from homology"/>
<comment type="caution">
    <text evidence="5">The sequence shown here is derived from an EMBL/GenBank/DDBJ whole genome shotgun (WGS) entry which is preliminary data.</text>
</comment>
<protein>
    <submittedName>
        <fullName evidence="5">Resuscitation-promoting factor</fullName>
    </submittedName>
</protein>
<feature type="domain" description="G5" evidence="4">
    <location>
        <begin position="319"/>
        <end position="399"/>
    </location>
</feature>
<gene>
    <name evidence="5" type="ORF">CKY47_11670</name>
</gene>
<dbReference type="Gene3D" id="1.10.530.10">
    <property type="match status" value="1"/>
</dbReference>
<sequence length="484" mass="51946">MNSFNEDTDWFTPVKATPVATTSVDVLDRPGPLYDVDNSGWETAVFSITPDDVLDVLGPEADELLANANVDVDELIRLINAETTFLPPITIPDEVSQDRVAGALAAERPDAPPAALVEAAGKWKRRFLKAAVATVLVTISGGGATAIAMDKSVTVDVDGEAKTVRTYESTVGEILADEGIVVGEHDALSPSPQAKVGDGGKISLDRGRLVRMTVDGEQREGWVRSVTVDEALDQMQVADEGAWLSHDRGMDVPLQGLSLEVKSLKTVTLYDGGNEPRQIRTNAVTVEELLKGENLSLGAEDKLETALDLRVTNGAEVHITRTGVSVINATEAIQPPVEEVKDDTMMRGQKEVLEPGVPGEQIVTYRVTQKNGQEIAREKLGAKVTKEPVAKKVKVGTKLPPDGAVWDALAQCEATGNWAINTGNGYYGGLQFNKSTWDAYGGAQYAAYPHQASREQQIAVATKLRDARGGYSAWPHCRSKLGLP</sequence>
<evidence type="ECO:0000256" key="2">
    <source>
        <dbReference type="ARBA" id="ARBA00022729"/>
    </source>
</evidence>
<evidence type="ECO:0000256" key="1">
    <source>
        <dbReference type="ARBA" id="ARBA00010830"/>
    </source>
</evidence>
<name>A0ABU0WXP4_9PSEU</name>
<dbReference type="EMBL" id="NSDM01000004">
    <property type="protein sequence ID" value="MDQ2584625.1"/>
    <property type="molecule type" value="Genomic_DNA"/>
</dbReference>
<dbReference type="RefSeq" id="WP_306745769.1">
    <property type="nucleotide sequence ID" value="NZ_NSDM01000004.1"/>
</dbReference>
<keyword evidence="2" id="KW-0732">Signal</keyword>
<comment type="similarity">
    <text evidence="1">Belongs to the transglycosylase family. Rpf subfamily.</text>
</comment>
<reference evidence="5 6" key="1">
    <citation type="submission" date="2017-06" db="EMBL/GenBank/DDBJ databases">
        <title>Cultured bacterium strain Saccharothrix yanglingensis Hhs.015.</title>
        <authorList>
            <person name="Xia Y."/>
        </authorList>
    </citation>
    <scope>NUCLEOTIDE SEQUENCE [LARGE SCALE GENOMIC DNA]</scope>
    <source>
        <strain evidence="5 6">Hhs.015</strain>
    </source>
</reference>
<dbReference type="Pfam" id="PF06737">
    <property type="entry name" value="Transglycosylas"/>
    <property type="match status" value="1"/>
</dbReference>
<evidence type="ECO:0000259" key="4">
    <source>
        <dbReference type="PROSITE" id="PS51109"/>
    </source>
</evidence>
<dbReference type="SMART" id="SM01208">
    <property type="entry name" value="G5"/>
    <property type="match status" value="1"/>
</dbReference>
<accession>A0ABU0WXP4</accession>
<dbReference type="Pfam" id="PF07501">
    <property type="entry name" value="G5"/>
    <property type="match status" value="1"/>
</dbReference>
<evidence type="ECO:0000256" key="3">
    <source>
        <dbReference type="ARBA" id="ARBA00022801"/>
    </source>
</evidence>
<dbReference type="InterPro" id="IPR011098">
    <property type="entry name" value="G5_dom"/>
</dbReference>
<dbReference type="Gene3D" id="2.20.230.10">
    <property type="entry name" value="Resuscitation-promoting factor rpfb"/>
    <property type="match status" value="1"/>
</dbReference>
<keyword evidence="3" id="KW-0378">Hydrolase</keyword>
<dbReference type="CDD" id="cd13925">
    <property type="entry name" value="RPF"/>
    <property type="match status" value="1"/>
</dbReference>
<dbReference type="SUPFAM" id="SSF53955">
    <property type="entry name" value="Lysozyme-like"/>
    <property type="match status" value="1"/>
</dbReference>
<dbReference type="Pfam" id="PF03990">
    <property type="entry name" value="DUF348"/>
    <property type="match status" value="3"/>
</dbReference>
<keyword evidence="6" id="KW-1185">Reference proteome</keyword>
<dbReference type="InterPro" id="IPR010618">
    <property type="entry name" value="RPF"/>
</dbReference>
<organism evidence="5 6">
    <name type="scientific">Saccharothrix yanglingensis</name>
    <dbReference type="NCBI Taxonomy" id="659496"/>
    <lineage>
        <taxon>Bacteria</taxon>
        <taxon>Bacillati</taxon>
        <taxon>Actinomycetota</taxon>
        <taxon>Actinomycetes</taxon>
        <taxon>Pseudonocardiales</taxon>
        <taxon>Pseudonocardiaceae</taxon>
        <taxon>Saccharothrix</taxon>
    </lineage>
</organism>
<dbReference type="InterPro" id="IPR023346">
    <property type="entry name" value="Lysozyme-like_dom_sf"/>
</dbReference>
<dbReference type="Proteomes" id="UP001225605">
    <property type="component" value="Unassembled WGS sequence"/>
</dbReference>
<dbReference type="InterPro" id="IPR007137">
    <property type="entry name" value="DUF348"/>
</dbReference>
<evidence type="ECO:0000313" key="6">
    <source>
        <dbReference type="Proteomes" id="UP001225605"/>
    </source>
</evidence>
<dbReference type="PROSITE" id="PS51109">
    <property type="entry name" value="G5"/>
    <property type="match status" value="1"/>
</dbReference>
<evidence type="ECO:0000313" key="5">
    <source>
        <dbReference type="EMBL" id="MDQ2584625.1"/>
    </source>
</evidence>